<feature type="compositionally biased region" description="Low complexity" evidence="1">
    <location>
        <begin position="200"/>
        <end position="210"/>
    </location>
</feature>
<evidence type="ECO:0000313" key="5">
    <source>
        <dbReference type="Proteomes" id="UP000664203"/>
    </source>
</evidence>
<evidence type="ECO:0000256" key="1">
    <source>
        <dbReference type="SAM" id="MobiDB-lite"/>
    </source>
</evidence>
<dbReference type="AlphaFoldDB" id="A0A8H3FNC3"/>
<feature type="transmembrane region" description="Helical" evidence="2">
    <location>
        <begin position="248"/>
        <end position="269"/>
    </location>
</feature>
<dbReference type="OrthoDB" id="5347452at2759"/>
<dbReference type="EMBL" id="CAJPDR010000246">
    <property type="protein sequence ID" value="CAF9928212.1"/>
    <property type="molecule type" value="Genomic_DNA"/>
</dbReference>
<evidence type="ECO:0000256" key="3">
    <source>
        <dbReference type="SAM" id="SignalP"/>
    </source>
</evidence>
<gene>
    <name evidence="4" type="ORF">ALECFALPRED_003980</name>
</gene>
<protein>
    <submittedName>
        <fullName evidence="4">Uncharacterized protein</fullName>
    </submittedName>
</protein>
<comment type="caution">
    <text evidence="4">The sequence shown here is derived from an EMBL/GenBank/DDBJ whole genome shotgun (WGS) entry which is preliminary data.</text>
</comment>
<keyword evidence="5" id="KW-1185">Reference proteome</keyword>
<reference evidence="4" key="1">
    <citation type="submission" date="2021-03" db="EMBL/GenBank/DDBJ databases">
        <authorList>
            <person name="Tagirdzhanova G."/>
        </authorList>
    </citation>
    <scope>NUCLEOTIDE SEQUENCE</scope>
</reference>
<evidence type="ECO:0000256" key="2">
    <source>
        <dbReference type="SAM" id="Phobius"/>
    </source>
</evidence>
<proteinExistence type="predicted"/>
<organism evidence="4 5">
    <name type="scientific">Alectoria fallacina</name>
    <dbReference type="NCBI Taxonomy" id="1903189"/>
    <lineage>
        <taxon>Eukaryota</taxon>
        <taxon>Fungi</taxon>
        <taxon>Dikarya</taxon>
        <taxon>Ascomycota</taxon>
        <taxon>Pezizomycotina</taxon>
        <taxon>Lecanoromycetes</taxon>
        <taxon>OSLEUM clade</taxon>
        <taxon>Lecanoromycetidae</taxon>
        <taxon>Lecanorales</taxon>
        <taxon>Lecanorineae</taxon>
        <taxon>Parmeliaceae</taxon>
        <taxon>Alectoria</taxon>
    </lineage>
</organism>
<feature type="chain" id="PRO_5033988303" evidence="3">
    <location>
        <begin position="16"/>
        <end position="304"/>
    </location>
</feature>
<keyword evidence="2" id="KW-0472">Membrane</keyword>
<keyword evidence="2" id="KW-1133">Transmembrane helix</keyword>
<evidence type="ECO:0000313" key="4">
    <source>
        <dbReference type="EMBL" id="CAF9928212.1"/>
    </source>
</evidence>
<feature type="region of interest" description="Disordered" evidence="1">
    <location>
        <begin position="200"/>
        <end position="240"/>
    </location>
</feature>
<accession>A0A8H3FNC3</accession>
<keyword evidence="2" id="KW-0812">Transmembrane</keyword>
<name>A0A8H3FNC3_9LECA</name>
<dbReference type="Proteomes" id="UP000664203">
    <property type="component" value="Unassembled WGS sequence"/>
</dbReference>
<feature type="signal peptide" evidence="3">
    <location>
        <begin position="1"/>
        <end position="15"/>
    </location>
</feature>
<keyword evidence="3" id="KW-0732">Signal</keyword>
<sequence length="304" mass="30614">MLPLSTFLLILPVAAFELFAPPLPTAIQGGNLERENHPTRAAIPLITEPAQINADLLLKRSLATCGYISGNAGYSCTSTVGDFVGWACCDQIQCQGNYRTCADYGADICGGLAAPECTSIYVSILSWFVARPHPFVSAANPSCLSYARSASLADQNTDYSLGCGANSGPILVLKTTTGAGGASQTAAAATSGGFLDSSGSASATSGTSDSNGGGGGSTSGDKGGETNEGGIGTSSSSGGSGLSESAKIAIGAVVGVVVIVLVAGSIYCWRTCCGHATQGGSSAWFGSTANGRTQQWVEMDHRPR</sequence>